<dbReference type="Pfam" id="PF04079">
    <property type="entry name" value="SMC_ScpB"/>
    <property type="match status" value="1"/>
</dbReference>
<dbReference type="GO" id="GO:0051304">
    <property type="term" value="P:chromosome separation"/>
    <property type="evidence" value="ECO:0007669"/>
    <property type="project" value="InterPro"/>
</dbReference>
<protein>
    <submittedName>
        <fullName evidence="5">Segregation and condensation protein B</fullName>
    </submittedName>
</protein>
<organism evidence="5 6">
    <name type="scientific">Brevinema andersonii</name>
    <dbReference type="NCBI Taxonomy" id="34097"/>
    <lineage>
        <taxon>Bacteria</taxon>
        <taxon>Pseudomonadati</taxon>
        <taxon>Spirochaetota</taxon>
        <taxon>Spirochaetia</taxon>
        <taxon>Brevinematales</taxon>
        <taxon>Brevinemataceae</taxon>
        <taxon>Brevinema</taxon>
    </lineage>
</organism>
<evidence type="ECO:0000313" key="6">
    <source>
        <dbReference type="Proteomes" id="UP000240042"/>
    </source>
</evidence>
<name>A0A1I1F2D3_BREAD</name>
<dbReference type="Gene3D" id="1.10.10.10">
    <property type="entry name" value="Winged helix-like DNA-binding domain superfamily/Winged helix DNA-binding domain"/>
    <property type="match status" value="2"/>
</dbReference>
<dbReference type="InterPro" id="IPR036390">
    <property type="entry name" value="WH_DNA-bd_sf"/>
</dbReference>
<dbReference type="PANTHER" id="PTHR34298:SF2">
    <property type="entry name" value="SEGREGATION AND CONDENSATION PROTEIN B"/>
    <property type="match status" value="1"/>
</dbReference>
<dbReference type="InterPro" id="IPR036388">
    <property type="entry name" value="WH-like_DNA-bd_sf"/>
</dbReference>
<dbReference type="AlphaFoldDB" id="A0A1I1F2D3"/>
<accession>A0A1I1F2D3</accession>
<gene>
    <name evidence="5" type="ORF">SAMN02745150_01362</name>
</gene>
<dbReference type="Proteomes" id="UP000240042">
    <property type="component" value="Unassembled WGS sequence"/>
</dbReference>
<keyword evidence="1" id="KW-0963">Cytoplasm</keyword>
<dbReference type="PIRSF" id="PIRSF019345">
    <property type="entry name" value="ScpB"/>
    <property type="match status" value="1"/>
</dbReference>
<evidence type="ECO:0000256" key="3">
    <source>
        <dbReference type="ARBA" id="ARBA00022829"/>
    </source>
</evidence>
<keyword evidence="2" id="KW-0132">Cell division</keyword>
<sequence>MLFLNKTYSRDQIKGLLEAILFVHGKPVDTNKLVLWLSITIQELEKLIHEVNTDFVERSSGFTIIAVAGGYQLMTNPIFKDEMRELFGSKEENKLSQTSMEILAIIAYRQPISKEQIDKIRGVNSSRALNTLLGHKLIDIVENDKILGEPMYGTTKRFLEVFRLQNLNELPAPENIDFGLLSVSSDNDLF</sequence>
<evidence type="ECO:0000256" key="4">
    <source>
        <dbReference type="ARBA" id="ARBA00023306"/>
    </source>
</evidence>
<dbReference type="EMBL" id="FOKY01000023">
    <property type="protein sequence ID" value="SFB93092.1"/>
    <property type="molecule type" value="Genomic_DNA"/>
</dbReference>
<dbReference type="NCBIfam" id="TIGR00281">
    <property type="entry name" value="SMC-Scp complex subunit ScpB"/>
    <property type="match status" value="1"/>
</dbReference>
<evidence type="ECO:0000256" key="1">
    <source>
        <dbReference type="ARBA" id="ARBA00022490"/>
    </source>
</evidence>
<keyword evidence="6" id="KW-1185">Reference proteome</keyword>
<evidence type="ECO:0000313" key="5">
    <source>
        <dbReference type="EMBL" id="SFB93092.1"/>
    </source>
</evidence>
<dbReference type="STRING" id="34097.SAMN02745150_01362"/>
<dbReference type="RefSeq" id="WP_092319971.1">
    <property type="nucleotide sequence ID" value="NZ_FOKY01000023.1"/>
</dbReference>
<dbReference type="InterPro" id="IPR005234">
    <property type="entry name" value="ScpB_csome_segregation"/>
</dbReference>
<dbReference type="PANTHER" id="PTHR34298">
    <property type="entry name" value="SEGREGATION AND CONDENSATION PROTEIN B"/>
    <property type="match status" value="1"/>
</dbReference>
<dbReference type="SUPFAM" id="SSF46785">
    <property type="entry name" value="Winged helix' DNA-binding domain"/>
    <property type="match status" value="2"/>
</dbReference>
<proteinExistence type="predicted"/>
<keyword evidence="3" id="KW-0159">Chromosome partition</keyword>
<evidence type="ECO:0000256" key="2">
    <source>
        <dbReference type="ARBA" id="ARBA00022618"/>
    </source>
</evidence>
<dbReference type="GO" id="GO:0051301">
    <property type="term" value="P:cell division"/>
    <property type="evidence" value="ECO:0007669"/>
    <property type="project" value="UniProtKB-KW"/>
</dbReference>
<reference evidence="6" key="1">
    <citation type="submission" date="2016-10" db="EMBL/GenBank/DDBJ databases">
        <authorList>
            <person name="Varghese N."/>
            <person name="Submissions S."/>
        </authorList>
    </citation>
    <scope>NUCLEOTIDE SEQUENCE [LARGE SCALE GENOMIC DNA]</scope>
    <source>
        <strain evidence="6">ATCC 43811</strain>
    </source>
</reference>
<keyword evidence="4" id="KW-0131">Cell cycle</keyword>